<proteinExistence type="predicted"/>
<dbReference type="EMBL" id="JADKNH010000011">
    <property type="protein sequence ID" value="MBF4694792.1"/>
    <property type="molecule type" value="Genomic_DNA"/>
</dbReference>
<evidence type="ECO:0000313" key="3">
    <source>
        <dbReference type="Proteomes" id="UP000614200"/>
    </source>
</evidence>
<sequence length="336" mass="38569">MKKKIVFVILLNLLFLTACNGLKTQADYSSELVSYMISEPANYYGEGQYYHEIQKIEHAIFEGQYQIDASGEIKDNSIGNTSADYTFNYEFLVTDQSVIQKLNNNRLNDSDFQVVEILSLPLEMGHTWYFDAVMFNNKTTKMTAEIVYISEALDEIKVKYTAKDYTEFRVFKKGLGVTDFTKEIAYKNVKAISGFHLQKDGELDRADFSEAEVTVIQNEADAFTDIAEQETTLAEHDLILGFNQNYEKKIKLEEHQLSDYVMPESPAREKIDQLKAVDVGTFHFIQFKAKTRKTIGEAVIIEVVEQYDIGEGQSIVNTITYTLKPYGDRLMIYNFE</sequence>
<evidence type="ECO:0000313" key="2">
    <source>
        <dbReference type="EMBL" id="MBF4694792.1"/>
    </source>
</evidence>
<evidence type="ECO:0000256" key="1">
    <source>
        <dbReference type="SAM" id="SignalP"/>
    </source>
</evidence>
<comment type="caution">
    <text evidence="2">The sequence shown here is derived from an EMBL/GenBank/DDBJ whole genome shotgun (WGS) entry which is preliminary data.</text>
</comment>
<dbReference type="RefSeq" id="WP_194703036.1">
    <property type="nucleotide sequence ID" value="NZ_JADKNH010000011.1"/>
</dbReference>
<name>A0ABR9ZWE4_9FIRM</name>
<evidence type="ECO:0008006" key="4">
    <source>
        <dbReference type="Google" id="ProtNLM"/>
    </source>
</evidence>
<protein>
    <recommendedName>
        <fullName evidence="4">Lipoprotein</fullName>
    </recommendedName>
</protein>
<accession>A0ABR9ZWE4</accession>
<feature type="signal peptide" evidence="1">
    <location>
        <begin position="1"/>
        <end position="20"/>
    </location>
</feature>
<feature type="chain" id="PRO_5047485621" description="Lipoprotein" evidence="1">
    <location>
        <begin position="21"/>
        <end position="336"/>
    </location>
</feature>
<keyword evidence="3" id="KW-1185">Reference proteome</keyword>
<dbReference type="Proteomes" id="UP000614200">
    <property type="component" value="Unassembled WGS sequence"/>
</dbReference>
<reference evidence="2 3" key="1">
    <citation type="submission" date="2020-11" db="EMBL/GenBank/DDBJ databases">
        <title>Fusibacter basophilias sp. nov.</title>
        <authorList>
            <person name="Qiu D."/>
        </authorList>
    </citation>
    <scope>NUCLEOTIDE SEQUENCE [LARGE SCALE GENOMIC DNA]</scope>
    <source>
        <strain evidence="2 3">Q10-2</strain>
    </source>
</reference>
<organism evidence="2 3">
    <name type="scientific">Fusibacter ferrireducens</name>
    <dbReference type="NCBI Taxonomy" id="2785058"/>
    <lineage>
        <taxon>Bacteria</taxon>
        <taxon>Bacillati</taxon>
        <taxon>Bacillota</taxon>
        <taxon>Clostridia</taxon>
        <taxon>Eubacteriales</taxon>
        <taxon>Eubacteriales Family XII. Incertae Sedis</taxon>
        <taxon>Fusibacter</taxon>
    </lineage>
</organism>
<gene>
    <name evidence="2" type="ORF">ISU02_16950</name>
</gene>
<dbReference type="PROSITE" id="PS51257">
    <property type="entry name" value="PROKAR_LIPOPROTEIN"/>
    <property type="match status" value="1"/>
</dbReference>
<keyword evidence="1" id="KW-0732">Signal</keyword>